<sequence>MSAVQKAANKRAPMSCDRCKSRKTKCVDPVPGPCQYCLSLGVSCRVDPSRRRQRPYYHVSEEEFRLQRRALEHFLPNTEISLSSLRDLMSSLENRSPALILESADEASRTKALQQASTDSPGSTEVEETIDEIDDLHGELGWLTVDSKGTYRHVGMQGGFGFNSAVRSLKHRRLSDTTSRSGSDLVTPLTAAPPCPPDAPDSSPSAAMGGHAPPRQVFLPRRDLCERCVGRFFKDVHSIYWLFSAEAFYGSLDRIYAGDSTCASASMLCSLYSILSLTCESEARSDGISDTMANKYLSLAKSLAPILMDEADIDAIRALCLLGIALQSFMCSNTAYVYVGAAARIAFTLGLNVSKSLNLRSSFQGQTDLRIYCSLYLLDLDVALCYGNPPSLSDEDGTETLELVSEQILSPGTNMPLDFLSLSCKLAQLKRHISKLLYMRSGGGVGGAFKGDGQGNQAAGSKPSGRPAVPISSVSAALASLSAWYDSIPPHLRDVSQAAPYHKRSVAVLHLRFWSCKILATRPFLLYIVLQEQPRKKQADGNPTAAEGSSGNAGSNTATTESKRKFFEEFASICLEAASKSLALLSHMRDASILSSLVTFDTGCLLECLQVYLLALAKSRGSKLSLKTEPTDEDDVRQRQHQQTRAADSVRELLHILQGMEQIFWTRHALIEVMAQLDEHGLLNGENRFSPGGQTPGLFCLDIPTHHDVVSEMMESYLHDVQDSFFGIDPQQPLDGPMMETPF</sequence>
<feature type="region of interest" description="Disordered" evidence="3">
    <location>
        <begin position="173"/>
        <end position="212"/>
    </location>
</feature>
<dbReference type="EMBL" id="GL876973">
    <property type="protein sequence ID" value="KLU89533.1"/>
    <property type="molecule type" value="Genomic_DNA"/>
</dbReference>
<feature type="region of interest" description="Disordered" evidence="3">
    <location>
        <begin position="624"/>
        <end position="644"/>
    </location>
</feature>
<dbReference type="STRING" id="644358.A0A0C4E7J1"/>
<feature type="domain" description="Zn(2)-C6 fungal-type" evidence="4">
    <location>
        <begin position="15"/>
        <end position="46"/>
    </location>
</feature>
<keyword evidence="7" id="KW-1185">Reference proteome</keyword>
<dbReference type="OMA" id="PMSCDRC"/>
<dbReference type="VEuPathDB" id="FungiDB:MAPG_08504"/>
<dbReference type="PROSITE" id="PS00463">
    <property type="entry name" value="ZN2_CY6_FUNGAL_1"/>
    <property type="match status" value="1"/>
</dbReference>
<dbReference type="PANTHER" id="PTHR46910:SF39">
    <property type="entry name" value="ZN(II)2CYS6 TRANSCRIPTION FACTOR (EUROFUNG)"/>
    <property type="match status" value="1"/>
</dbReference>
<feature type="compositionally biased region" description="Polar residues" evidence="3">
    <location>
        <begin position="547"/>
        <end position="558"/>
    </location>
</feature>
<organism evidence="6 7">
    <name type="scientific">Magnaporthiopsis poae (strain ATCC 64411 / 73-15)</name>
    <name type="common">Kentucky bluegrass fungus</name>
    <name type="synonym">Magnaporthe poae</name>
    <dbReference type="NCBI Taxonomy" id="644358"/>
    <lineage>
        <taxon>Eukaryota</taxon>
        <taxon>Fungi</taxon>
        <taxon>Dikarya</taxon>
        <taxon>Ascomycota</taxon>
        <taxon>Pezizomycotina</taxon>
        <taxon>Sordariomycetes</taxon>
        <taxon>Sordariomycetidae</taxon>
        <taxon>Magnaporthales</taxon>
        <taxon>Magnaporthaceae</taxon>
        <taxon>Magnaporthiopsis</taxon>
    </lineage>
</organism>
<dbReference type="GO" id="GO:0003677">
    <property type="term" value="F:DNA binding"/>
    <property type="evidence" value="ECO:0007669"/>
    <property type="project" value="InterPro"/>
</dbReference>
<dbReference type="AlphaFoldDB" id="A0A0C4E7J1"/>
<proteinExistence type="predicted"/>
<keyword evidence="2" id="KW-0539">Nucleus</keyword>
<reference evidence="5" key="1">
    <citation type="submission" date="2010-05" db="EMBL/GenBank/DDBJ databases">
        <title>The Genome Sequence of Magnaporthe poae strain ATCC 64411.</title>
        <authorList>
            <consortium name="The Broad Institute Genome Sequencing Platform"/>
            <consortium name="Broad Institute Genome Sequencing Center for Infectious Disease"/>
            <person name="Ma L.-J."/>
            <person name="Dead R."/>
            <person name="Young S."/>
            <person name="Zeng Q."/>
            <person name="Koehrsen M."/>
            <person name="Alvarado L."/>
            <person name="Berlin A."/>
            <person name="Chapman S.B."/>
            <person name="Chen Z."/>
            <person name="Freedman E."/>
            <person name="Gellesch M."/>
            <person name="Goldberg J."/>
            <person name="Griggs A."/>
            <person name="Gujja S."/>
            <person name="Heilman E.R."/>
            <person name="Heiman D."/>
            <person name="Hepburn T."/>
            <person name="Howarth C."/>
            <person name="Jen D."/>
            <person name="Larson L."/>
            <person name="Mehta T."/>
            <person name="Neiman D."/>
            <person name="Pearson M."/>
            <person name="Roberts A."/>
            <person name="Saif S."/>
            <person name="Shea T."/>
            <person name="Shenoy N."/>
            <person name="Sisk P."/>
            <person name="Stolte C."/>
            <person name="Sykes S."/>
            <person name="Walk T."/>
            <person name="White J."/>
            <person name="Yandava C."/>
            <person name="Haas B."/>
            <person name="Nusbaum C."/>
            <person name="Birren B."/>
        </authorList>
    </citation>
    <scope>NUCLEOTIDE SEQUENCE</scope>
    <source>
        <strain evidence="5">ATCC 64411</strain>
    </source>
</reference>
<dbReference type="Pfam" id="PF00172">
    <property type="entry name" value="Zn_clus"/>
    <property type="match status" value="1"/>
</dbReference>
<dbReference type="EnsemblFungi" id="MAPG_08504T0">
    <property type="protein sequence ID" value="MAPG_08504T0"/>
    <property type="gene ID" value="MAPG_08504"/>
</dbReference>
<dbReference type="Gene3D" id="4.10.240.10">
    <property type="entry name" value="Zn(2)-C6 fungal-type DNA-binding domain"/>
    <property type="match status" value="1"/>
</dbReference>
<dbReference type="Proteomes" id="UP000011715">
    <property type="component" value="Unassembled WGS sequence"/>
</dbReference>
<name>A0A0C4E7J1_MAGP6</name>
<accession>A0A0C4E7J1</accession>
<dbReference type="SUPFAM" id="SSF57701">
    <property type="entry name" value="Zn2/Cys6 DNA-binding domain"/>
    <property type="match status" value="1"/>
</dbReference>
<reference evidence="7" key="2">
    <citation type="submission" date="2010-05" db="EMBL/GenBank/DDBJ databases">
        <title>The genome sequence of Magnaporthe poae strain ATCC 64411.</title>
        <authorList>
            <person name="Ma L.-J."/>
            <person name="Dead R."/>
            <person name="Young S."/>
            <person name="Zeng Q."/>
            <person name="Koehrsen M."/>
            <person name="Alvarado L."/>
            <person name="Berlin A."/>
            <person name="Chapman S.B."/>
            <person name="Chen Z."/>
            <person name="Freedman E."/>
            <person name="Gellesch M."/>
            <person name="Goldberg J."/>
            <person name="Griggs A."/>
            <person name="Gujja S."/>
            <person name="Heilman E.R."/>
            <person name="Heiman D."/>
            <person name="Hepburn T."/>
            <person name="Howarth C."/>
            <person name="Jen D."/>
            <person name="Larson L."/>
            <person name="Mehta T."/>
            <person name="Neiman D."/>
            <person name="Pearson M."/>
            <person name="Roberts A."/>
            <person name="Saif S."/>
            <person name="Shea T."/>
            <person name="Shenoy N."/>
            <person name="Sisk P."/>
            <person name="Stolte C."/>
            <person name="Sykes S."/>
            <person name="Walk T."/>
            <person name="White J."/>
            <person name="Yandava C."/>
            <person name="Haas B."/>
            <person name="Nusbaum C."/>
            <person name="Birren B."/>
        </authorList>
    </citation>
    <scope>NUCLEOTIDE SEQUENCE [LARGE SCALE GENOMIC DNA]</scope>
    <source>
        <strain evidence="7">ATCC 64411 / 73-15</strain>
    </source>
</reference>
<evidence type="ECO:0000313" key="5">
    <source>
        <dbReference type="EMBL" id="KLU89533.1"/>
    </source>
</evidence>
<evidence type="ECO:0000313" key="6">
    <source>
        <dbReference type="EnsemblFungi" id="MAPG_08504T0"/>
    </source>
</evidence>
<dbReference type="OrthoDB" id="3364175at2759"/>
<dbReference type="GO" id="GO:0008270">
    <property type="term" value="F:zinc ion binding"/>
    <property type="evidence" value="ECO:0007669"/>
    <property type="project" value="InterPro"/>
</dbReference>
<dbReference type="CDD" id="cd12148">
    <property type="entry name" value="fungal_TF_MHR"/>
    <property type="match status" value="1"/>
</dbReference>
<reference evidence="6" key="4">
    <citation type="journal article" date="2015" name="G3 (Bethesda)">
        <title>Genome sequences of three phytopathogenic species of the Magnaporthaceae family of fungi.</title>
        <authorList>
            <person name="Okagaki L.H."/>
            <person name="Nunes C.C."/>
            <person name="Sailsbery J."/>
            <person name="Clay B."/>
            <person name="Brown D."/>
            <person name="John T."/>
            <person name="Oh Y."/>
            <person name="Young N."/>
            <person name="Fitzgerald M."/>
            <person name="Haas B.J."/>
            <person name="Zeng Q."/>
            <person name="Young S."/>
            <person name="Adiconis X."/>
            <person name="Fan L."/>
            <person name="Levin J.Z."/>
            <person name="Mitchell T.K."/>
            <person name="Okubara P.A."/>
            <person name="Farman M.L."/>
            <person name="Kohn L.M."/>
            <person name="Birren B."/>
            <person name="Ma L.-J."/>
            <person name="Dean R.A."/>
        </authorList>
    </citation>
    <scope>NUCLEOTIDE SEQUENCE</scope>
    <source>
        <strain evidence="6">ATCC 64411 / 73-15</strain>
    </source>
</reference>
<evidence type="ECO:0000256" key="1">
    <source>
        <dbReference type="ARBA" id="ARBA00022723"/>
    </source>
</evidence>
<gene>
    <name evidence="5" type="ORF">MAPG_08504</name>
</gene>
<evidence type="ECO:0000259" key="4">
    <source>
        <dbReference type="PROSITE" id="PS50048"/>
    </source>
</evidence>
<dbReference type="PANTHER" id="PTHR46910">
    <property type="entry name" value="TRANSCRIPTION FACTOR PDR1"/>
    <property type="match status" value="1"/>
</dbReference>
<dbReference type="SMART" id="SM00906">
    <property type="entry name" value="Fungal_trans"/>
    <property type="match status" value="1"/>
</dbReference>
<evidence type="ECO:0000256" key="2">
    <source>
        <dbReference type="ARBA" id="ARBA00023242"/>
    </source>
</evidence>
<dbReference type="EMBL" id="ADBL01002057">
    <property type="status" value="NOT_ANNOTATED_CDS"/>
    <property type="molecule type" value="Genomic_DNA"/>
</dbReference>
<dbReference type="GO" id="GO:0000981">
    <property type="term" value="F:DNA-binding transcription factor activity, RNA polymerase II-specific"/>
    <property type="evidence" value="ECO:0007669"/>
    <property type="project" value="InterPro"/>
</dbReference>
<dbReference type="InterPro" id="IPR050987">
    <property type="entry name" value="AtrR-like"/>
</dbReference>
<dbReference type="InterPro" id="IPR036864">
    <property type="entry name" value="Zn2-C6_fun-type_DNA-bd_sf"/>
</dbReference>
<dbReference type="CDD" id="cd00067">
    <property type="entry name" value="GAL4"/>
    <property type="match status" value="1"/>
</dbReference>
<dbReference type="eggNOG" id="ENOG502SJ25">
    <property type="taxonomic scope" value="Eukaryota"/>
</dbReference>
<dbReference type="SMART" id="SM00066">
    <property type="entry name" value="GAL4"/>
    <property type="match status" value="1"/>
</dbReference>
<dbReference type="PROSITE" id="PS50048">
    <property type="entry name" value="ZN2_CY6_FUNGAL_2"/>
    <property type="match status" value="1"/>
</dbReference>
<evidence type="ECO:0000313" key="7">
    <source>
        <dbReference type="Proteomes" id="UP000011715"/>
    </source>
</evidence>
<evidence type="ECO:0000256" key="3">
    <source>
        <dbReference type="SAM" id="MobiDB-lite"/>
    </source>
</evidence>
<reference evidence="6" key="5">
    <citation type="submission" date="2015-06" db="UniProtKB">
        <authorList>
            <consortium name="EnsemblFungi"/>
        </authorList>
    </citation>
    <scope>IDENTIFICATION</scope>
    <source>
        <strain evidence="6">ATCC 64411</strain>
    </source>
</reference>
<dbReference type="Pfam" id="PF04082">
    <property type="entry name" value="Fungal_trans"/>
    <property type="match status" value="1"/>
</dbReference>
<feature type="region of interest" description="Disordered" evidence="3">
    <location>
        <begin position="537"/>
        <end position="558"/>
    </location>
</feature>
<dbReference type="InterPro" id="IPR001138">
    <property type="entry name" value="Zn2Cys6_DnaBD"/>
</dbReference>
<dbReference type="GO" id="GO:0006351">
    <property type="term" value="P:DNA-templated transcription"/>
    <property type="evidence" value="ECO:0007669"/>
    <property type="project" value="InterPro"/>
</dbReference>
<feature type="region of interest" description="Disordered" evidence="3">
    <location>
        <begin position="449"/>
        <end position="468"/>
    </location>
</feature>
<dbReference type="InterPro" id="IPR007219">
    <property type="entry name" value="XnlR_reg_dom"/>
</dbReference>
<keyword evidence="1" id="KW-0479">Metal-binding</keyword>
<protein>
    <recommendedName>
        <fullName evidence="4">Zn(2)-C6 fungal-type domain-containing protein</fullName>
    </recommendedName>
</protein>
<reference evidence="5" key="3">
    <citation type="submission" date="2011-03" db="EMBL/GenBank/DDBJ databases">
        <title>Annotation of Magnaporthe poae ATCC 64411.</title>
        <authorList>
            <person name="Ma L.-J."/>
            <person name="Dead R."/>
            <person name="Young S.K."/>
            <person name="Zeng Q."/>
            <person name="Gargeya S."/>
            <person name="Fitzgerald M."/>
            <person name="Haas B."/>
            <person name="Abouelleil A."/>
            <person name="Alvarado L."/>
            <person name="Arachchi H.M."/>
            <person name="Berlin A."/>
            <person name="Brown A."/>
            <person name="Chapman S.B."/>
            <person name="Chen Z."/>
            <person name="Dunbar C."/>
            <person name="Freedman E."/>
            <person name="Gearin G."/>
            <person name="Gellesch M."/>
            <person name="Goldberg J."/>
            <person name="Griggs A."/>
            <person name="Gujja S."/>
            <person name="Heiman D."/>
            <person name="Howarth C."/>
            <person name="Larson L."/>
            <person name="Lui A."/>
            <person name="MacDonald P.J.P."/>
            <person name="Mehta T."/>
            <person name="Montmayeur A."/>
            <person name="Murphy C."/>
            <person name="Neiman D."/>
            <person name="Pearson M."/>
            <person name="Priest M."/>
            <person name="Roberts A."/>
            <person name="Saif S."/>
            <person name="Shea T."/>
            <person name="Shenoy N."/>
            <person name="Sisk P."/>
            <person name="Stolte C."/>
            <person name="Sykes S."/>
            <person name="Yandava C."/>
            <person name="Wortman J."/>
            <person name="Nusbaum C."/>
            <person name="Birren B."/>
        </authorList>
    </citation>
    <scope>NUCLEOTIDE SEQUENCE</scope>
    <source>
        <strain evidence="5">ATCC 64411</strain>
    </source>
</reference>